<feature type="domain" description="Polymerase nucleotidyl transferase" evidence="1">
    <location>
        <begin position="14"/>
        <end position="79"/>
    </location>
</feature>
<dbReference type="Pfam" id="PF01909">
    <property type="entry name" value="NTP_transf_2"/>
    <property type="match status" value="1"/>
</dbReference>
<dbReference type="Proteomes" id="UP000679352">
    <property type="component" value="Plasmid p6"/>
</dbReference>
<proteinExistence type="predicted"/>
<gene>
    <name evidence="2" type="ORF">KM031_22390</name>
</gene>
<geneLocation type="plasmid" evidence="2 3">
    <name>p6</name>
</geneLocation>
<dbReference type="CDD" id="cd05403">
    <property type="entry name" value="NT_KNTase_like"/>
    <property type="match status" value="1"/>
</dbReference>
<organism evidence="2 3">
    <name type="scientific">Gemmobacter fulvus</name>
    <dbReference type="NCBI Taxonomy" id="2840474"/>
    <lineage>
        <taxon>Bacteria</taxon>
        <taxon>Pseudomonadati</taxon>
        <taxon>Pseudomonadota</taxon>
        <taxon>Alphaproteobacteria</taxon>
        <taxon>Rhodobacterales</taxon>
        <taxon>Paracoccaceae</taxon>
        <taxon>Gemmobacter</taxon>
    </lineage>
</organism>
<protein>
    <submittedName>
        <fullName evidence="2">Nucleotidyltransferase domain-containing protein</fullName>
    </submittedName>
</protein>
<dbReference type="AlphaFoldDB" id="A0A975S4P0"/>
<dbReference type="EMBL" id="CP076367">
    <property type="protein sequence ID" value="QWK93263.1"/>
    <property type="molecule type" value="Genomic_DNA"/>
</dbReference>
<keyword evidence="3" id="KW-1185">Reference proteome</keyword>
<dbReference type="InterPro" id="IPR002934">
    <property type="entry name" value="Polymerase_NTP_transf_dom"/>
</dbReference>
<evidence type="ECO:0000313" key="3">
    <source>
        <dbReference type="Proteomes" id="UP000679352"/>
    </source>
</evidence>
<sequence>MTRAIDIAPEHLAQVQTILARHLPNDVEVLVFGSRARGGAKRFSDLDLALKDVGPLDPTVMAHLVDAFEESSLPWRVDLVDYHALTPAFLSAVEVDLTPLR</sequence>
<dbReference type="SUPFAM" id="SSF81301">
    <property type="entry name" value="Nucleotidyltransferase"/>
    <property type="match status" value="1"/>
</dbReference>
<keyword evidence="2" id="KW-0614">Plasmid</keyword>
<evidence type="ECO:0000313" key="2">
    <source>
        <dbReference type="EMBL" id="QWK93263.1"/>
    </source>
</evidence>
<dbReference type="RefSeq" id="WP_215507571.1">
    <property type="nucleotide sequence ID" value="NZ_CP076367.1"/>
</dbReference>
<dbReference type="KEGG" id="gfu:KM031_22390"/>
<evidence type="ECO:0000259" key="1">
    <source>
        <dbReference type="Pfam" id="PF01909"/>
    </source>
</evidence>
<dbReference type="InterPro" id="IPR043519">
    <property type="entry name" value="NT_sf"/>
</dbReference>
<accession>A0A975S4P0</accession>
<dbReference type="Gene3D" id="3.30.460.10">
    <property type="entry name" value="Beta Polymerase, domain 2"/>
    <property type="match status" value="1"/>
</dbReference>
<reference evidence="2" key="1">
    <citation type="submission" date="2021-06" db="EMBL/GenBank/DDBJ databases">
        <authorList>
            <person name="Lee C.-S."/>
            <person name="Jin L."/>
        </authorList>
    </citation>
    <scope>NUCLEOTIDE SEQUENCE</scope>
    <source>
        <strain evidence="2">Con5</strain>
        <plasmid evidence="2">p6</plasmid>
    </source>
</reference>
<name>A0A975S4P0_9RHOB</name>